<dbReference type="RefSeq" id="WP_155476392.1">
    <property type="nucleotide sequence ID" value="NZ_WNKU01000010.1"/>
</dbReference>
<sequence length="371" mass="42906">MKIGIDARAAIWYRGTGIGTYTYQLCRHLYDVCKQEELRFFWPGDEFRNLHITQDDVFRQVEQNKDRFWEEIHIPQVIQKENIDLYHVPQNGIGLPYPKECPLVATIHDLIPYIYPETVGKGYLKIFLEEMPRILEVVDHVIAPSHCTARDLEQIAGVPRNKITVIYEAAEPIYQPMDRERARLFMKERFSVDKPYLLYVGGFSPRKNIRLLIHAFHQVRRYLPEEYCLIIPGKQSKEYNDLESMVAALRLQEHIRFLGFVKVDELPRIYNGASVFVYPSLYEGFGLPPIEAMACGTPTLVSNVSSLPEVAGDGALLFSPIRTEQLSELIYAVLTDPELAAELGRKGLQRARCFSWRRAALTTRDVFLRLR</sequence>
<comment type="caution">
    <text evidence="4">The sequence shown here is derived from an EMBL/GenBank/DDBJ whole genome shotgun (WGS) entry which is preliminary data.</text>
</comment>
<dbReference type="FunFam" id="3.40.50.2000:FF:000119">
    <property type="entry name" value="Glycosyl transferase group 1"/>
    <property type="match status" value="1"/>
</dbReference>
<dbReference type="SUPFAM" id="SSF53756">
    <property type="entry name" value="UDP-Glycosyltransferase/glycogen phosphorylase"/>
    <property type="match status" value="1"/>
</dbReference>
<dbReference type="Proteomes" id="UP000430670">
    <property type="component" value="Unassembled WGS sequence"/>
</dbReference>
<evidence type="ECO:0000256" key="1">
    <source>
        <dbReference type="ARBA" id="ARBA00022679"/>
    </source>
</evidence>
<reference evidence="4 5" key="1">
    <citation type="submission" date="2019-11" db="EMBL/GenBank/DDBJ databases">
        <title>Whole-genome sequence of a the green, strictly anaerobic photosynthetic bacterium Heliobacillus mobilis DSM 6151.</title>
        <authorList>
            <person name="Kyndt J.A."/>
            <person name="Meyer T.E."/>
        </authorList>
    </citation>
    <scope>NUCLEOTIDE SEQUENCE [LARGE SCALE GENOMIC DNA]</scope>
    <source>
        <strain evidence="4 5">DSM 6151</strain>
    </source>
</reference>
<dbReference type="PANTHER" id="PTHR46401:SF2">
    <property type="entry name" value="GLYCOSYLTRANSFERASE WBBK-RELATED"/>
    <property type="match status" value="1"/>
</dbReference>
<keyword evidence="5" id="KW-1185">Reference proteome</keyword>
<gene>
    <name evidence="4" type="ORF">GJ688_09875</name>
</gene>
<dbReference type="Pfam" id="PF13439">
    <property type="entry name" value="Glyco_transf_4"/>
    <property type="match status" value="1"/>
</dbReference>
<feature type="domain" description="Glycosyltransferase subfamily 4-like N-terminal" evidence="3">
    <location>
        <begin position="17"/>
        <end position="167"/>
    </location>
</feature>
<dbReference type="GO" id="GO:0009103">
    <property type="term" value="P:lipopolysaccharide biosynthetic process"/>
    <property type="evidence" value="ECO:0007669"/>
    <property type="project" value="TreeGrafter"/>
</dbReference>
<proteinExistence type="predicted"/>
<evidence type="ECO:0000313" key="4">
    <source>
        <dbReference type="EMBL" id="MTV49285.1"/>
    </source>
</evidence>
<evidence type="ECO:0000259" key="2">
    <source>
        <dbReference type="Pfam" id="PF00534"/>
    </source>
</evidence>
<protein>
    <submittedName>
        <fullName evidence="4">Glycosyltransferase</fullName>
    </submittedName>
</protein>
<dbReference type="InterPro" id="IPR028098">
    <property type="entry name" value="Glyco_trans_4-like_N"/>
</dbReference>
<evidence type="ECO:0000313" key="5">
    <source>
        <dbReference type="Proteomes" id="UP000430670"/>
    </source>
</evidence>
<dbReference type="GO" id="GO:0016757">
    <property type="term" value="F:glycosyltransferase activity"/>
    <property type="evidence" value="ECO:0007669"/>
    <property type="project" value="InterPro"/>
</dbReference>
<organism evidence="4 5">
    <name type="scientific">Heliobacterium mobile</name>
    <name type="common">Heliobacillus mobilis</name>
    <dbReference type="NCBI Taxonomy" id="28064"/>
    <lineage>
        <taxon>Bacteria</taxon>
        <taxon>Bacillati</taxon>
        <taxon>Bacillota</taxon>
        <taxon>Clostridia</taxon>
        <taxon>Eubacteriales</taxon>
        <taxon>Heliobacteriaceae</taxon>
        <taxon>Heliobacterium</taxon>
    </lineage>
</organism>
<dbReference type="AlphaFoldDB" id="A0A6I3SKK3"/>
<dbReference type="Gene3D" id="3.40.50.2000">
    <property type="entry name" value="Glycogen Phosphorylase B"/>
    <property type="match status" value="2"/>
</dbReference>
<accession>A0A6I3SKK3</accession>
<feature type="domain" description="Glycosyl transferase family 1" evidence="2">
    <location>
        <begin position="184"/>
        <end position="348"/>
    </location>
</feature>
<keyword evidence="1 4" id="KW-0808">Transferase</keyword>
<name>A0A6I3SKK3_HELMO</name>
<dbReference type="OrthoDB" id="9797829at2"/>
<dbReference type="EMBL" id="WNKU01000010">
    <property type="protein sequence ID" value="MTV49285.1"/>
    <property type="molecule type" value="Genomic_DNA"/>
</dbReference>
<dbReference type="CDD" id="cd03809">
    <property type="entry name" value="GT4_MtfB-like"/>
    <property type="match status" value="1"/>
</dbReference>
<dbReference type="Pfam" id="PF00534">
    <property type="entry name" value="Glycos_transf_1"/>
    <property type="match status" value="1"/>
</dbReference>
<dbReference type="PANTHER" id="PTHR46401">
    <property type="entry name" value="GLYCOSYLTRANSFERASE WBBK-RELATED"/>
    <property type="match status" value="1"/>
</dbReference>
<evidence type="ECO:0000259" key="3">
    <source>
        <dbReference type="Pfam" id="PF13439"/>
    </source>
</evidence>
<dbReference type="InterPro" id="IPR001296">
    <property type="entry name" value="Glyco_trans_1"/>
</dbReference>